<keyword evidence="1" id="KW-0378">Hydrolase</keyword>
<dbReference type="Pfam" id="PF08450">
    <property type="entry name" value="SGL"/>
    <property type="match status" value="1"/>
</dbReference>
<dbReference type="PANTHER" id="PTHR47572">
    <property type="entry name" value="LIPOPROTEIN-RELATED"/>
    <property type="match status" value="1"/>
</dbReference>
<dbReference type="AlphaFoldDB" id="A0A1F6CH55"/>
<dbReference type="SUPFAM" id="SSF63829">
    <property type="entry name" value="Calcium-dependent phosphotriesterase"/>
    <property type="match status" value="1"/>
</dbReference>
<feature type="domain" description="SMP-30/Gluconolactonase/LRE-like region" evidence="2">
    <location>
        <begin position="27"/>
        <end position="295"/>
    </location>
</feature>
<evidence type="ECO:0000256" key="1">
    <source>
        <dbReference type="ARBA" id="ARBA00022801"/>
    </source>
</evidence>
<sequence>MPDLKHLPLPAGLVADADVAPAAVIAFTEGPAVDAEGNVFFSDIQNNRIMRRAADGTLSVWRADSGRANGNLFDAYGRLVTCEGAEFGPGGRRRITRTDMRTGAVEVLTDRFEGRRYNSPNDLVIDNAGRIYFTDPRYGDQTGRELDVEGVYRIDPDGGVTRVLRQPAIQKPNGITLSPDNRTLYVVDSSPAPGGARKIWAFDIAHDLSLSGQRVVYDFAPGRGGDGMRTDVNGNLWIAAGVHRARNPNETTEVPTGIFVVTPKGEMLGRIPIPEDAITNLAFGGPDLRTLYVVAGKTLFSIRVNVAGHLVYPKPSA</sequence>
<organism evidence="3 4">
    <name type="scientific">Handelsmanbacteria sp. (strain RIFCSPLOWO2_12_FULL_64_10)</name>
    <dbReference type="NCBI Taxonomy" id="1817868"/>
    <lineage>
        <taxon>Bacteria</taxon>
        <taxon>Candidatus Handelsmaniibacteriota</taxon>
    </lineage>
</organism>
<dbReference type="Proteomes" id="UP000178606">
    <property type="component" value="Unassembled WGS sequence"/>
</dbReference>
<proteinExistence type="predicted"/>
<evidence type="ECO:0000259" key="2">
    <source>
        <dbReference type="Pfam" id="PF08450"/>
    </source>
</evidence>
<dbReference type="InterPro" id="IPR051262">
    <property type="entry name" value="SMP-30/CGR1_Lactonase"/>
</dbReference>
<dbReference type="EMBL" id="MFKF01000246">
    <property type="protein sequence ID" value="OGG48556.1"/>
    <property type="molecule type" value="Genomic_DNA"/>
</dbReference>
<gene>
    <name evidence="3" type="ORF">A3F84_23990</name>
</gene>
<dbReference type="PANTHER" id="PTHR47572:SF4">
    <property type="entry name" value="LACTONASE DRP35"/>
    <property type="match status" value="1"/>
</dbReference>
<dbReference type="InterPro" id="IPR013658">
    <property type="entry name" value="SGL"/>
</dbReference>
<dbReference type="Gene3D" id="2.120.10.30">
    <property type="entry name" value="TolB, C-terminal domain"/>
    <property type="match status" value="1"/>
</dbReference>
<comment type="caution">
    <text evidence="3">The sequence shown here is derived from an EMBL/GenBank/DDBJ whole genome shotgun (WGS) entry which is preliminary data.</text>
</comment>
<dbReference type="InterPro" id="IPR011042">
    <property type="entry name" value="6-blade_b-propeller_TolB-like"/>
</dbReference>
<name>A0A1F6CH55_HANXR</name>
<accession>A0A1F6CH55</accession>
<reference evidence="3 4" key="1">
    <citation type="journal article" date="2016" name="Nat. Commun.">
        <title>Thousands of microbial genomes shed light on interconnected biogeochemical processes in an aquifer system.</title>
        <authorList>
            <person name="Anantharaman K."/>
            <person name="Brown C.T."/>
            <person name="Hug L.A."/>
            <person name="Sharon I."/>
            <person name="Castelle C.J."/>
            <person name="Probst A.J."/>
            <person name="Thomas B.C."/>
            <person name="Singh A."/>
            <person name="Wilkins M.J."/>
            <person name="Karaoz U."/>
            <person name="Brodie E.L."/>
            <person name="Williams K.H."/>
            <person name="Hubbard S.S."/>
            <person name="Banfield J.F."/>
        </authorList>
    </citation>
    <scope>NUCLEOTIDE SEQUENCE [LARGE SCALE GENOMIC DNA]</scope>
    <source>
        <strain evidence="4">RIFCSPLOWO2_12_FULL_64_10</strain>
    </source>
</reference>
<protein>
    <recommendedName>
        <fullName evidence="2">SMP-30/Gluconolactonase/LRE-like region domain-containing protein</fullName>
    </recommendedName>
</protein>
<evidence type="ECO:0000313" key="3">
    <source>
        <dbReference type="EMBL" id="OGG48556.1"/>
    </source>
</evidence>
<dbReference type="GO" id="GO:0016787">
    <property type="term" value="F:hydrolase activity"/>
    <property type="evidence" value="ECO:0007669"/>
    <property type="project" value="UniProtKB-KW"/>
</dbReference>
<evidence type="ECO:0000313" key="4">
    <source>
        <dbReference type="Proteomes" id="UP000178606"/>
    </source>
</evidence>